<dbReference type="AlphaFoldDB" id="A0A564YVJ9"/>
<dbReference type="EMBL" id="CABIJS010000719">
    <property type="protein sequence ID" value="VUZ57833.1"/>
    <property type="molecule type" value="Genomic_DNA"/>
</dbReference>
<dbReference type="EMBL" id="CABIJS010000135">
    <property type="protein sequence ID" value="VUZ44539.1"/>
    <property type="molecule type" value="Genomic_DNA"/>
</dbReference>
<evidence type="ECO:0000313" key="2">
    <source>
        <dbReference type="EMBL" id="VUZ51307.1"/>
    </source>
</evidence>
<protein>
    <submittedName>
        <fullName evidence="2">Uncharacterized protein</fullName>
    </submittedName>
</protein>
<proteinExistence type="predicted"/>
<dbReference type="EMBL" id="CABIJS010000443">
    <property type="protein sequence ID" value="VUZ51307.1"/>
    <property type="molecule type" value="Genomic_DNA"/>
</dbReference>
<name>A0A564YVJ9_HYMDI</name>
<keyword evidence="4" id="KW-1185">Reference proteome</keyword>
<gene>
    <name evidence="2" type="ORF">WMSIL1_LOCUS10103</name>
    <name evidence="3" type="ORF">WMSIL1_LOCUS15169</name>
    <name evidence="1" type="ORF">WMSIL1_LOCUS4735</name>
</gene>
<organism evidence="2 4">
    <name type="scientific">Hymenolepis diminuta</name>
    <name type="common">Rat tapeworm</name>
    <dbReference type="NCBI Taxonomy" id="6216"/>
    <lineage>
        <taxon>Eukaryota</taxon>
        <taxon>Metazoa</taxon>
        <taxon>Spiralia</taxon>
        <taxon>Lophotrochozoa</taxon>
        <taxon>Platyhelminthes</taxon>
        <taxon>Cestoda</taxon>
        <taxon>Eucestoda</taxon>
        <taxon>Cyclophyllidea</taxon>
        <taxon>Hymenolepididae</taxon>
        <taxon>Hymenolepis</taxon>
    </lineage>
</organism>
<evidence type="ECO:0000313" key="3">
    <source>
        <dbReference type="EMBL" id="VUZ57833.1"/>
    </source>
</evidence>
<dbReference type="Proteomes" id="UP000321570">
    <property type="component" value="Unassembled WGS sequence"/>
</dbReference>
<evidence type="ECO:0000313" key="1">
    <source>
        <dbReference type="EMBL" id="VUZ44539.1"/>
    </source>
</evidence>
<sequence>MQIRMPIWSLFKPFLLSHLALEDIRSVPSHIVLKVSDWMGSRSSCHTKLVTPS</sequence>
<reference evidence="2 4" key="1">
    <citation type="submission" date="2019-07" db="EMBL/GenBank/DDBJ databases">
        <authorList>
            <person name="Jastrzebski P J."/>
            <person name="Paukszto L."/>
            <person name="Jastrzebski P J."/>
        </authorList>
    </citation>
    <scope>NUCLEOTIDE SEQUENCE [LARGE SCALE GENOMIC DNA]</scope>
    <source>
        <strain evidence="2 4">WMS-il1</strain>
    </source>
</reference>
<accession>A0A564YVJ9</accession>
<evidence type="ECO:0000313" key="4">
    <source>
        <dbReference type="Proteomes" id="UP000321570"/>
    </source>
</evidence>